<evidence type="ECO:0000313" key="4">
    <source>
        <dbReference type="Proteomes" id="UP000051295"/>
    </source>
</evidence>
<dbReference type="InterPro" id="IPR053843">
    <property type="entry name" value="DnaD_N"/>
</dbReference>
<feature type="domain" description="DnaD N-terminal" evidence="2">
    <location>
        <begin position="42"/>
        <end position="138"/>
    </location>
</feature>
<evidence type="ECO:0000256" key="1">
    <source>
        <dbReference type="SAM" id="MobiDB-lite"/>
    </source>
</evidence>
<dbReference type="InterPro" id="IPR036390">
    <property type="entry name" value="WH_DNA-bd_sf"/>
</dbReference>
<comment type="caution">
    <text evidence="3">The sequence shown here is derived from an EMBL/GenBank/DDBJ whole genome shotgun (WGS) entry which is preliminary data.</text>
</comment>
<gene>
    <name evidence="3" type="ORF">XM53_20200</name>
</gene>
<dbReference type="STRING" id="1641875.XM53_20200"/>
<dbReference type="AlphaFoldDB" id="A0A0T5NPS5"/>
<accession>A0A0T5NPS5</accession>
<keyword evidence="4" id="KW-1185">Reference proteome</keyword>
<organism evidence="3 4">
    <name type="scientific">Roseovarius atlanticus</name>
    <dbReference type="NCBI Taxonomy" id="1641875"/>
    <lineage>
        <taxon>Bacteria</taxon>
        <taxon>Pseudomonadati</taxon>
        <taxon>Pseudomonadota</taxon>
        <taxon>Alphaproteobacteria</taxon>
        <taxon>Rhodobacterales</taxon>
        <taxon>Roseobacteraceae</taxon>
        <taxon>Roseovarius</taxon>
    </lineage>
</organism>
<proteinExistence type="predicted"/>
<dbReference type="EMBL" id="LAXJ01000028">
    <property type="protein sequence ID" value="KRS10654.1"/>
    <property type="molecule type" value="Genomic_DNA"/>
</dbReference>
<dbReference type="InterPro" id="IPR036388">
    <property type="entry name" value="WH-like_DNA-bd_sf"/>
</dbReference>
<dbReference type="PATRIC" id="fig|1641875.4.peg.2593"/>
<feature type="compositionally biased region" description="Basic and acidic residues" evidence="1">
    <location>
        <begin position="142"/>
        <end position="153"/>
    </location>
</feature>
<sequence length="176" mass="19960">MTRRPAMAKTIRTSKARKKAPEKSSTERIFGPKVYSHGYTGVPNILLRAQNRLGITPTQLTIIVQLLGYYYDPLRPPFPTKRDLAKRIGITEQTIRINIKALEEAGLVTREQWKTSAGDYGPNRYHLTGLINKLKKLEPDFEEERKEREEARALTETPRARASARARKAKGDGGTE</sequence>
<name>A0A0T5NPS5_9RHOB</name>
<feature type="region of interest" description="Disordered" evidence="1">
    <location>
        <begin position="142"/>
        <end position="176"/>
    </location>
</feature>
<feature type="region of interest" description="Disordered" evidence="1">
    <location>
        <begin position="1"/>
        <end position="27"/>
    </location>
</feature>
<dbReference type="Pfam" id="PF21984">
    <property type="entry name" value="DnaD_N"/>
    <property type="match status" value="1"/>
</dbReference>
<evidence type="ECO:0000259" key="2">
    <source>
        <dbReference type="Pfam" id="PF21984"/>
    </source>
</evidence>
<dbReference type="SUPFAM" id="SSF46785">
    <property type="entry name" value="Winged helix' DNA-binding domain"/>
    <property type="match status" value="1"/>
</dbReference>
<dbReference type="Gene3D" id="1.10.10.10">
    <property type="entry name" value="Winged helix-like DNA-binding domain superfamily/Winged helix DNA-binding domain"/>
    <property type="match status" value="1"/>
</dbReference>
<reference evidence="3 4" key="1">
    <citation type="submission" date="2015-04" db="EMBL/GenBank/DDBJ databases">
        <title>The draft genome sequence of Roseovarius sp.R12b.</title>
        <authorList>
            <person name="Li G."/>
            <person name="Lai Q."/>
            <person name="Shao Z."/>
            <person name="Yan P."/>
        </authorList>
    </citation>
    <scope>NUCLEOTIDE SEQUENCE [LARGE SCALE GENOMIC DNA]</scope>
    <source>
        <strain evidence="3 4">R12B</strain>
    </source>
</reference>
<evidence type="ECO:0000313" key="3">
    <source>
        <dbReference type="EMBL" id="KRS10654.1"/>
    </source>
</evidence>
<protein>
    <recommendedName>
        <fullName evidence="2">DnaD N-terminal domain-containing protein</fullName>
    </recommendedName>
</protein>
<dbReference type="Proteomes" id="UP000051295">
    <property type="component" value="Unassembled WGS sequence"/>
</dbReference>